<evidence type="ECO:0000256" key="8">
    <source>
        <dbReference type="RuleBase" id="RU003830"/>
    </source>
</evidence>
<feature type="compositionally biased region" description="Basic residues" evidence="9">
    <location>
        <begin position="95"/>
        <end position="104"/>
    </location>
</feature>
<evidence type="ECO:0000256" key="1">
    <source>
        <dbReference type="ARBA" id="ARBA00008080"/>
    </source>
</evidence>
<dbReference type="EMBL" id="MGKY01000016">
    <property type="protein sequence ID" value="OGN33480.1"/>
    <property type="molecule type" value="Genomic_DNA"/>
</dbReference>
<dbReference type="PIRSF" id="PIRSF002134">
    <property type="entry name" value="Ribosomal_S13"/>
    <property type="match status" value="1"/>
</dbReference>
<comment type="similarity">
    <text evidence="1 7 8">Belongs to the universal ribosomal protein uS13 family.</text>
</comment>
<dbReference type="GO" id="GO:0000049">
    <property type="term" value="F:tRNA binding"/>
    <property type="evidence" value="ECO:0007669"/>
    <property type="project" value="UniProtKB-UniRule"/>
</dbReference>
<reference evidence="10 11" key="1">
    <citation type="journal article" date="2016" name="Nat. Commun.">
        <title>Thousands of microbial genomes shed light on interconnected biogeochemical processes in an aquifer system.</title>
        <authorList>
            <person name="Anantharaman K."/>
            <person name="Brown C.T."/>
            <person name="Hug L.A."/>
            <person name="Sharon I."/>
            <person name="Castelle C.J."/>
            <person name="Probst A.J."/>
            <person name="Thomas B.C."/>
            <person name="Singh A."/>
            <person name="Wilkins M.J."/>
            <person name="Karaoz U."/>
            <person name="Brodie E.L."/>
            <person name="Williams K.H."/>
            <person name="Hubbard S.S."/>
            <person name="Banfield J.F."/>
        </authorList>
    </citation>
    <scope>NUCLEOTIDE SEQUENCE [LARGE SCALE GENOMIC DNA]</scope>
</reference>
<sequence>MARILGINIPDNKKILYSLTYIYGVGRPSSKIILRSSNISADKLAKDLTTEELNKIQKILEKSYKVEGDLRKDIGQNIKRLKEIGSWRGLRHARKLPIHGRSKTNSRTLRGNVRKTMGSGRKSSSDKT</sequence>
<dbReference type="GO" id="GO:0003735">
    <property type="term" value="F:structural constituent of ribosome"/>
    <property type="evidence" value="ECO:0007669"/>
    <property type="project" value="InterPro"/>
</dbReference>
<dbReference type="Pfam" id="PF00416">
    <property type="entry name" value="Ribosomal_S13"/>
    <property type="match status" value="1"/>
</dbReference>
<dbReference type="PROSITE" id="PS50159">
    <property type="entry name" value="RIBOSOMAL_S13_2"/>
    <property type="match status" value="1"/>
</dbReference>
<dbReference type="InterPro" id="IPR010979">
    <property type="entry name" value="Ribosomal_uS13-like_H2TH"/>
</dbReference>
<accession>A0A1F8H8G8</accession>
<dbReference type="Proteomes" id="UP000177745">
    <property type="component" value="Unassembled WGS sequence"/>
</dbReference>
<dbReference type="GO" id="GO:0006412">
    <property type="term" value="P:translation"/>
    <property type="evidence" value="ECO:0007669"/>
    <property type="project" value="UniProtKB-UniRule"/>
</dbReference>
<dbReference type="NCBIfam" id="TIGR03631">
    <property type="entry name" value="uS13_bact"/>
    <property type="match status" value="1"/>
</dbReference>
<gene>
    <name evidence="7" type="primary">rpsM</name>
    <name evidence="10" type="ORF">A3G51_01800</name>
</gene>
<evidence type="ECO:0000256" key="6">
    <source>
        <dbReference type="ARBA" id="ARBA00035166"/>
    </source>
</evidence>
<feature type="region of interest" description="Disordered" evidence="9">
    <location>
        <begin position="95"/>
        <end position="128"/>
    </location>
</feature>
<protein>
    <recommendedName>
        <fullName evidence="6 7">Small ribosomal subunit protein uS13</fullName>
    </recommendedName>
</protein>
<evidence type="ECO:0000256" key="7">
    <source>
        <dbReference type="HAMAP-Rule" id="MF_01315"/>
    </source>
</evidence>
<keyword evidence="2 7" id="KW-0699">rRNA-binding</keyword>
<keyword evidence="5 7" id="KW-0687">Ribonucleoprotein</keyword>
<dbReference type="AlphaFoldDB" id="A0A1F8H8G8"/>
<evidence type="ECO:0000313" key="11">
    <source>
        <dbReference type="Proteomes" id="UP000177745"/>
    </source>
</evidence>
<evidence type="ECO:0000256" key="2">
    <source>
        <dbReference type="ARBA" id="ARBA00022730"/>
    </source>
</evidence>
<dbReference type="GO" id="GO:0019843">
    <property type="term" value="F:rRNA binding"/>
    <property type="evidence" value="ECO:0007669"/>
    <property type="project" value="UniProtKB-UniRule"/>
</dbReference>
<evidence type="ECO:0000256" key="4">
    <source>
        <dbReference type="ARBA" id="ARBA00022980"/>
    </source>
</evidence>
<dbReference type="GO" id="GO:0015935">
    <property type="term" value="C:small ribosomal subunit"/>
    <property type="evidence" value="ECO:0007669"/>
    <property type="project" value="TreeGrafter"/>
</dbReference>
<proteinExistence type="inferred from homology"/>
<dbReference type="Gene3D" id="4.10.910.10">
    <property type="entry name" value="30s ribosomal protein s13, domain 2"/>
    <property type="match status" value="1"/>
</dbReference>
<dbReference type="PANTHER" id="PTHR10871:SF1">
    <property type="entry name" value="SMALL RIBOSOMAL SUBUNIT PROTEIN US13M"/>
    <property type="match status" value="1"/>
</dbReference>
<evidence type="ECO:0000256" key="5">
    <source>
        <dbReference type="ARBA" id="ARBA00023274"/>
    </source>
</evidence>
<dbReference type="InterPro" id="IPR019980">
    <property type="entry name" value="Ribosomal_uS13_bac-type"/>
</dbReference>
<dbReference type="InterPro" id="IPR027437">
    <property type="entry name" value="Rbsml_uS13_C"/>
</dbReference>
<keyword evidence="7" id="KW-0820">tRNA-binding</keyword>
<dbReference type="FunFam" id="1.10.8.50:FF:000001">
    <property type="entry name" value="30S ribosomal protein S13"/>
    <property type="match status" value="1"/>
</dbReference>
<comment type="subunit">
    <text evidence="7">Part of the 30S ribosomal subunit. Forms a loose heterodimer with protein S19. Forms two bridges to the 50S subunit in the 70S ribosome.</text>
</comment>
<dbReference type="InterPro" id="IPR001892">
    <property type="entry name" value="Ribosomal_uS13"/>
</dbReference>
<comment type="function">
    <text evidence="7">Located at the top of the head of the 30S subunit, it contacts several helices of the 16S rRNA. In the 70S ribosome it contacts the 23S rRNA (bridge B1a) and protein L5 of the 50S subunit (bridge B1b), connecting the 2 subunits; these bridges are implicated in subunit movement. Contacts the tRNAs in the A and P-sites.</text>
</comment>
<keyword evidence="4 7" id="KW-0689">Ribosomal protein</keyword>
<dbReference type="PANTHER" id="PTHR10871">
    <property type="entry name" value="30S RIBOSOMAL PROTEIN S13/40S RIBOSOMAL PROTEIN S18"/>
    <property type="match status" value="1"/>
</dbReference>
<evidence type="ECO:0000256" key="3">
    <source>
        <dbReference type="ARBA" id="ARBA00022884"/>
    </source>
</evidence>
<dbReference type="HAMAP" id="MF_01315">
    <property type="entry name" value="Ribosomal_uS13"/>
    <property type="match status" value="1"/>
</dbReference>
<name>A0A1F8H8G8_9BACT</name>
<dbReference type="Gene3D" id="1.10.8.50">
    <property type="match status" value="1"/>
</dbReference>
<evidence type="ECO:0000313" key="10">
    <source>
        <dbReference type="EMBL" id="OGN33480.1"/>
    </source>
</evidence>
<organism evidence="10 11">
    <name type="scientific">Candidatus Yanofskybacteria bacterium RIFCSPLOWO2_12_FULL_43_11b</name>
    <dbReference type="NCBI Taxonomy" id="1802710"/>
    <lineage>
        <taxon>Bacteria</taxon>
        <taxon>Candidatus Yanofskyibacteriota</taxon>
    </lineage>
</organism>
<dbReference type="GO" id="GO:0005829">
    <property type="term" value="C:cytosol"/>
    <property type="evidence" value="ECO:0007669"/>
    <property type="project" value="TreeGrafter"/>
</dbReference>
<evidence type="ECO:0000256" key="9">
    <source>
        <dbReference type="SAM" id="MobiDB-lite"/>
    </source>
</evidence>
<dbReference type="SUPFAM" id="SSF46946">
    <property type="entry name" value="S13-like H2TH domain"/>
    <property type="match status" value="1"/>
</dbReference>
<keyword evidence="3 7" id="KW-0694">RNA-binding</keyword>
<comment type="caution">
    <text evidence="10">The sequence shown here is derived from an EMBL/GenBank/DDBJ whole genome shotgun (WGS) entry which is preliminary data.</text>
</comment>